<name>A0ABR4KWY4_9EURO</name>
<evidence type="ECO:0000313" key="1">
    <source>
        <dbReference type="EMBL" id="KAL2856776.1"/>
    </source>
</evidence>
<protein>
    <submittedName>
        <fullName evidence="1">Uncharacterized protein</fullName>
    </submittedName>
</protein>
<reference evidence="1 2" key="1">
    <citation type="submission" date="2024-07" db="EMBL/GenBank/DDBJ databases">
        <title>Section-level genome sequencing and comparative genomics of Aspergillus sections Usti and Cavernicolus.</title>
        <authorList>
            <consortium name="Lawrence Berkeley National Laboratory"/>
            <person name="Nybo J.L."/>
            <person name="Vesth T.C."/>
            <person name="Theobald S."/>
            <person name="Frisvad J.C."/>
            <person name="Larsen T.O."/>
            <person name="Kjaerboelling I."/>
            <person name="Rothschild-Mancinelli K."/>
            <person name="Lyhne E.K."/>
            <person name="Kogle M.E."/>
            <person name="Barry K."/>
            <person name="Clum A."/>
            <person name="Na H."/>
            <person name="Ledsgaard L."/>
            <person name="Lin J."/>
            <person name="Lipzen A."/>
            <person name="Kuo A."/>
            <person name="Riley R."/>
            <person name="Mondo S."/>
            <person name="LaButti K."/>
            <person name="Haridas S."/>
            <person name="Pangalinan J."/>
            <person name="Salamov A.A."/>
            <person name="Simmons B.A."/>
            <person name="Magnuson J.K."/>
            <person name="Chen J."/>
            <person name="Drula E."/>
            <person name="Henrissat B."/>
            <person name="Wiebenga A."/>
            <person name="Lubbers R.J."/>
            <person name="Gomes A.C."/>
            <person name="Macurrencykelacurrency M.R."/>
            <person name="Stajich J."/>
            <person name="Grigoriev I.V."/>
            <person name="Mortensen U.H."/>
            <person name="De vries R.P."/>
            <person name="Baker S.E."/>
            <person name="Andersen M.R."/>
        </authorList>
    </citation>
    <scope>NUCLEOTIDE SEQUENCE [LARGE SCALE GENOMIC DNA]</scope>
    <source>
        <strain evidence="1 2">CBS 756.74</strain>
    </source>
</reference>
<dbReference type="RefSeq" id="XP_070902640.1">
    <property type="nucleotide sequence ID" value="XM_071039037.1"/>
</dbReference>
<dbReference type="EMBL" id="JBFXLR010000007">
    <property type="protein sequence ID" value="KAL2856776.1"/>
    <property type="molecule type" value="Genomic_DNA"/>
</dbReference>
<proteinExistence type="predicted"/>
<accession>A0ABR4KWY4</accession>
<keyword evidence="2" id="KW-1185">Reference proteome</keyword>
<organism evidence="1 2">
    <name type="scientific">Aspergillus pseudodeflectus</name>
    <dbReference type="NCBI Taxonomy" id="176178"/>
    <lineage>
        <taxon>Eukaryota</taxon>
        <taxon>Fungi</taxon>
        <taxon>Dikarya</taxon>
        <taxon>Ascomycota</taxon>
        <taxon>Pezizomycotina</taxon>
        <taxon>Eurotiomycetes</taxon>
        <taxon>Eurotiomycetidae</taxon>
        <taxon>Eurotiales</taxon>
        <taxon>Aspergillaceae</taxon>
        <taxon>Aspergillus</taxon>
        <taxon>Aspergillus subgen. Nidulantes</taxon>
    </lineage>
</organism>
<gene>
    <name evidence="1" type="ORF">BJX68DRAFT_229452</name>
</gene>
<dbReference type="Proteomes" id="UP001610444">
    <property type="component" value="Unassembled WGS sequence"/>
</dbReference>
<comment type="caution">
    <text evidence="1">The sequence shown here is derived from an EMBL/GenBank/DDBJ whole genome shotgun (WGS) entry which is preliminary data.</text>
</comment>
<dbReference type="GeneID" id="98154201"/>
<evidence type="ECO:0000313" key="2">
    <source>
        <dbReference type="Proteomes" id="UP001610444"/>
    </source>
</evidence>
<sequence>MMASVQAALELIRASDISPTEHLTLEHFVESADEPKAAAQYLRSRIQAAVDNVESSLRQFLEEWRSLASRSKFMESWYRFMPADHTSNGL</sequence>